<comment type="caution">
    <text evidence="2">The sequence shown here is derived from an EMBL/GenBank/DDBJ whole genome shotgun (WGS) entry which is preliminary data.</text>
</comment>
<protein>
    <recommendedName>
        <fullName evidence="1">DUF4123 domain-containing protein</fullName>
    </recommendedName>
</protein>
<name>A0A1B8P174_HALEL</name>
<evidence type="ECO:0000313" key="3">
    <source>
        <dbReference type="Proteomes" id="UP000092504"/>
    </source>
</evidence>
<dbReference type="EMBL" id="MAJD01000001">
    <property type="protein sequence ID" value="OBX35968.1"/>
    <property type="molecule type" value="Genomic_DNA"/>
</dbReference>
<organism evidence="2 3">
    <name type="scientific">Halomonas elongata</name>
    <dbReference type="NCBI Taxonomy" id="2746"/>
    <lineage>
        <taxon>Bacteria</taxon>
        <taxon>Pseudomonadati</taxon>
        <taxon>Pseudomonadota</taxon>
        <taxon>Gammaproteobacteria</taxon>
        <taxon>Oceanospirillales</taxon>
        <taxon>Halomonadaceae</taxon>
        <taxon>Halomonas</taxon>
    </lineage>
</organism>
<gene>
    <name evidence="2" type="ORF">A8U91_00304</name>
</gene>
<dbReference type="InterPro" id="IPR025391">
    <property type="entry name" value="DUF4123"/>
</dbReference>
<feature type="domain" description="DUF4123" evidence="1">
    <location>
        <begin position="30"/>
        <end position="142"/>
    </location>
</feature>
<dbReference type="Proteomes" id="UP000092504">
    <property type="component" value="Unassembled WGS sequence"/>
</dbReference>
<evidence type="ECO:0000313" key="2">
    <source>
        <dbReference type="EMBL" id="OBX35968.1"/>
    </source>
</evidence>
<reference evidence="2 3" key="1">
    <citation type="submission" date="2016-06" db="EMBL/GenBank/DDBJ databases">
        <title>Genome sequence of halotolerant plant growth promoting strain of Halomonas elongata HEK1 isolated from salterns of Rann of Kutch, Gujarat, India.</title>
        <authorList>
            <person name="Gaba S."/>
            <person name="Singh R.N."/>
            <person name="Abrol S."/>
            <person name="Kaushik R."/>
            <person name="Saxena A.K."/>
        </authorList>
    </citation>
    <scope>NUCLEOTIDE SEQUENCE [LARGE SCALE GENOMIC DNA]</scope>
    <source>
        <strain evidence="2 3">HEK1</strain>
    </source>
</reference>
<sequence>MSGWLARLPERARVSGEPEAWLAPDRPVMLVLDQRRATEACRELLGHEGTQEHVPLFAATPLSPLLEASPWCVRLEADSDAWRVGEALCRERRLGWCCQPSSTVTFSDLVEHLRGLFVWADPQGGQSLINLQDPVALTALLGSAELVMLARMLAPLGELSTPTPQGHWQAWQSIESREAPDTPLRLTPDMEAALKVAPQAWFLAERLGVRLDEVDATWLEGLAMLNRHGITRARHLESLLPYVQRAEWREREESREMLGKNQPAWRKVKALRELMGTLQAQDRDTHAWTM</sequence>
<accession>A0A1B8P174</accession>
<dbReference type="AlphaFoldDB" id="A0A1B8P174"/>
<proteinExistence type="predicted"/>
<evidence type="ECO:0000259" key="1">
    <source>
        <dbReference type="Pfam" id="PF13503"/>
    </source>
</evidence>
<dbReference type="PATRIC" id="fig|2746.7.peg.314"/>
<dbReference type="Pfam" id="PF13503">
    <property type="entry name" value="DUF4123"/>
    <property type="match status" value="1"/>
</dbReference>